<gene>
    <name evidence="5" type="ORF">SNEC2469_LOCUS35269</name>
</gene>
<keyword evidence="6" id="KW-1185">Reference proteome</keyword>
<evidence type="ECO:0000313" key="5">
    <source>
        <dbReference type="EMBL" id="CAE7944152.1"/>
    </source>
</evidence>
<feature type="active site" evidence="4">
    <location>
        <position position="104"/>
    </location>
</feature>
<dbReference type="InterPro" id="IPR050750">
    <property type="entry name" value="C5-MTase"/>
</dbReference>
<keyword evidence="2 4" id="KW-0808">Transferase</keyword>
<dbReference type="OrthoDB" id="5376140at2759"/>
<dbReference type="Gene3D" id="3.40.50.150">
    <property type="entry name" value="Vaccinia Virus protein VP39"/>
    <property type="match status" value="1"/>
</dbReference>
<keyword evidence="1 4" id="KW-0489">Methyltransferase</keyword>
<comment type="similarity">
    <text evidence="4">Belongs to the class I-like SAM-binding methyltransferase superfamily. C5-methyltransferase family.</text>
</comment>
<reference evidence="5" key="1">
    <citation type="submission" date="2021-02" db="EMBL/GenBank/DDBJ databases">
        <authorList>
            <person name="Dougan E. K."/>
            <person name="Rhodes N."/>
            <person name="Thang M."/>
            <person name="Chan C."/>
        </authorList>
    </citation>
    <scope>NUCLEOTIDE SEQUENCE</scope>
</reference>
<dbReference type="PANTHER" id="PTHR46098">
    <property type="entry name" value="TRNA (CYTOSINE(38)-C(5))-METHYLTRANSFERASE"/>
    <property type="match status" value="1"/>
</dbReference>
<accession>A0A813CM38</accession>
<evidence type="ECO:0000256" key="2">
    <source>
        <dbReference type="ARBA" id="ARBA00022679"/>
    </source>
</evidence>
<dbReference type="Proteomes" id="UP000601435">
    <property type="component" value="Unassembled WGS sequence"/>
</dbReference>
<name>A0A813CM38_9DINO</name>
<organism evidence="5 6">
    <name type="scientific">Symbiodinium necroappetens</name>
    <dbReference type="NCBI Taxonomy" id="1628268"/>
    <lineage>
        <taxon>Eukaryota</taxon>
        <taxon>Sar</taxon>
        <taxon>Alveolata</taxon>
        <taxon>Dinophyceae</taxon>
        <taxon>Suessiales</taxon>
        <taxon>Symbiodiniaceae</taxon>
        <taxon>Symbiodinium</taxon>
    </lineage>
</organism>
<keyword evidence="3 4" id="KW-0949">S-adenosyl-L-methionine</keyword>
<dbReference type="Pfam" id="PF00145">
    <property type="entry name" value="DNA_methylase"/>
    <property type="match status" value="1"/>
</dbReference>
<dbReference type="GO" id="GO:0032259">
    <property type="term" value="P:methylation"/>
    <property type="evidence" value="ECO:0007669"/>
    <property type="project" value="UniProtKB-KW"/>
</dbReference>
<dbReference type="AlphaFoldDB" id="A0A813CM38"/>
<dbReference type="InterPro" id="IPR029063">
    <property type="entry name" value="SAM-dependent_MTases_sf"/>
</dbReference>
<comment type="caution">
    <text evidence="5">The sequence shown here is derived from an EMBL/GenBank/DDBJ whole genome shotgun (WGS) entry which is preliminary data.</text>
</comment>
<evidence type="ECO:0000256" key="1">
    <source>
        <dbReference type="ARBA" id="ARBA00022603"/>
    </source>
</evidence>
<dbReference type="GO" id="GO:0008168">
    <property type="term" value="F:methyltransferase activity"/>
    <property type="evidence" value="ECO:0007669"/>
    <property type="project" value="UniProtKB-KW"/>
</dbReference>
<dbReference type="EMBL" id="CAJNJA010101240">
    <property type="protein sequence ID" value="CAE7944152.1"/>
    <property type="molecule type" value="Genomic_DNA"/>
</dbReference>
<evidence type="ECO:0000313" key="6">
    <source>
        <dbReference type="Proteomes" id="UP000601435"/>
    </source>
</evidence>
<dbReference type="PANTHER" id="PTHR46098:SF1">
    <property type="entry name" value="TRNA (CYTOSINE(38)-C(5))-METHYLTRANSFERASE"/>
    <property type="match status" value="1"/>
</dbReference>
<dbReference type="PRINTS" id="PR00105">
    <property type="entry name" value="C5METTRFRASE"/>
</dbReference>
<dbReference type="SUPFAM" id="SSF53335">
    <property type="entry name" value="S-adenosyl-L-methionine-dependent methyltransferases"/>
    <property type="match status" value="1"/>
</dbReference>
<evidence type="ECO:0000256" key="4">
    <source>
        <dbReference type="PROSITE-ProRule" id="PRU01016"/>
    </source>
</evidence>
<sequence length="381" mass="41603">MPTQRRDREVCEVPCRPTPEKEAPKKRLRRSILRVGSDFAGLDTAAWALRILGIPFEHTFAADKDPSSFKVLSYMGAKTIYRDVTTRPATEAPSVDLYTFGPPCQPFSAAGNRLSTATPDGVLALHSLTYIKHHQPSMILMEQVPDVLSLAPDLVNLLFQELAALGYSLSSEILASNKYGVPQKRERLFLVGVKNPVEPFVFPAEVPLWPIRNLIAPLPPGNFAVLPSAGIGISAQKVANVTSHIEGAVAEGVDPFERAVFVSAGASKRWSHKSVDEVMTLTKTEAARQGYWCSLKGGFLDTDDVGVLQGFPRDLIPWRDLDISSPQQAGLYGNAMNLAVMLHLIPHVLCSAGFLSPAAMNKKLKYARDYDPGIRYLPGAV</sequence>
<dbReference type="InterPro" id="IPR001525">
    <property type="entry name" value="C5_MeTfrase"/>
</dbReference>
<protein>
    <recommendedName>
        <fullName evidence="7">DNA (cytosine-5-)-methyltransferase</fullName>
    </recommendedName>
</protein>
<proteinExistence type="inferred from homology"/>
<evidence type="ECO:0008006" key="7">
    <source>
        <dbReference type="Google" id="ProtNLM"/>
    </source>
</evidence>
<dbReference type="PROSITE" id="PS51679">
    <property type="entry name" value="SAM_MT_C5"/>
    <property type="match status" value="1"/>
</dbReference>
<evidence type="ECO:0000256" key="3">
    <source>
        <dbReference type="ARBA" id="ARBA00022691"/>
    </source>
</evidence>